<evidence type="ECO:0000256" key="6">
    <source>
        <dbReference type="ARBA" id="ARBA00023015"/>
    </source>
</evidence>
<name>A0A5P1E3I6_ASPOF</name>
<feature type="region of interest" description="Disordered" evidence="10">
    <location>
        <begin position="80"/>
        <end position="108"/>
    </location>
</feature>
<evidence type="ECO:0000256" key="3">
    <source>
        <dbReference type="ARBA" id="ARBA00022723"/>
    </source>
</evidence>
<keyword evidence="12" id="KW-1185">Reference proteome</keyword>
<comment type="subcellular location">
    <subcellularLocation>
        <location evidence="1">Nucleus</location>
        <location evidence="1">Nucleolus</location>
    </subcellularLocation>
</comment>
<dbReference type="PANTHER" id="PTHR31576:SF2">
    <property type="entry name" value="TATA BOX-BINDING PROTEIN-ASSOCIATED FACTOR RNA POLYMERASE I SUBUNIT B"/>
    <property type="match status" value="1"/>
</dbReference>
<dbReference type="GO" id="GO:0042790">
    <property type="term" value="P:nucleolar large rRNA transcription by RNA polymerase I"/>
    <property type="evidence" value="ECO:0007669"/>
    <property type="project" value="TreeGrafter"/>
</dbReference>
<evidence type="ECO:0000256" key="9">
    <source>
        <dbReference type="ARBA" id="ARBA00023242"/>
    </source>
</evidence>
<evidence type="ECO:0000256" key="5">
    <source>
        <dbReference type="ARBA" id="ARBA00022833"/>
    </source>
</evidence>
<dbReference type="AlphaFoldDB" id="A0A5P1E3I6"/>
<evidence type="ECO:0000256" key="8">
    <source>
        <dbReference type="ARBA" id="ARBA00023163"/>
    </source>
</evidence>
<evidence type="ECO:0000313" key="12">
    <source>
        <dbReference type="Proteomes" id="UP000243459"/>
    </source>
</evidence>
<keyword evidence="3" id="KW-0479">Metal-binding</keyword>
<keyword evidence="8" id="KW-0804">Transcription</keyword>
<keyword evidence="9" id="KW-0539">Nucleus</keyword>
<dbReference type="GO" id="GO:0001164">
    <property type="term" value="F:RNA polymerase I core promoter sequence-specific DNA binding"/>
    <property type="evidence" value="ECO:0007669"/>
    <property type="project" value="InterPro"/>
</dbReference>
<dbReference type="InterPro" id="IPR033599">
    <property type="entry name" value="TAF1B/Rrn7"/>
</dbReference>
<keyword evidence="6" id="KW-0805">Transcription regulation</keyword>
<keyword evidence="4" id="KW-0863">Zinc-finger</keyword>
<dbReference type="Gramene" id="ONK56067">
    <property type="protein sequence ID" value="ONK56067"/>
    <property type="gene ID" value="A4U43_C10F3800"/>
</dbReference>
<dbReference type="GO" id="GO:0070860">
    <property type="term" value="C:RNA polymerase I core factor complex"/>
    <property type="evidence" value="ECO:0007669"/>
    <property type="project" value="InterPro"/>
</dbReference>
<comment type="similarity">
    <text evidence="2">Belongs to the RRN7/TAF1B family.</text>
</comment>
<evidence type="ECO:0000256" key="1">
    <source>
        <dbReference type="ARBA" id="ARBA00004604"/>
    </source>
</evidence>
<evidence type="ECO:0000256" key="4">
    <source>
        <dbReference type="ARBA" id="ARBA00022771"/>
    </source>
</evidence>
<organism evidence="11 12">
    <name type="scientific">Asparagus officinalis</name>
    <name type="common">Garden asparagus</name>
    <dbReference type="NCBI Taxonomy" id="4686"/>
    <lineage>
        <taxon>Eukaryota</taxon>
        <taxon>Viridiplantae</taxon>
        <taxon>Streptophyta</taxon>
        <taxon>Embryophyta</taxon>
        <taxon>Tracheophyta</taxon>
        <taxon>Spermatophyta</taxon>
        <taxon>Magnoliopsida</taxon>
        <taxon>Liliopsida</taxon>
        <taxon>Asparagales</taxon>
        <taxon>Asparagaceae</taxon>
        <taxon>Asparagoideae</taxon>
        <taxon>Asparagus</taxon>
    </lineage>
</organism>
<feature type="region of interest" description="Disordered" evidence="10">
    <location>
        <begin position="121"/>
        <end position="159"/>
    </location>
</feature>
<keyword evidence="7" id="KW-0238">DNA-binding</keyword>
<sequence>MIRNPKGNCYMFKLRTTVVRSYLAFLKPHMIRSTQLVIIYKTCPLTSNIARMLFFVGATKYYEEDKLIKILWDMYEKEEDDGEEAKRPRHGASTNGSWHPKKHEENNTCTETQMDEDITIENNPTKPLNHNIEKHEENNPGTETQMDEDITTKNNPTKPLDHTIEKIKLEMEENGFEYLPPKAHPKIGYIHYRRQKIDGKLVCVCHAAYYVLLRACAKLVEVDAQTMHRCVLSLERRLEWIDKRIDEILCHQDSGP</sequence>
<evidence type="ECO:0000256" key="2">
    <source>
        <dbReference type="ARBA" id="ARBA00006899"/>
    </source>
</evidence>
<dbReference type="PANTHER" id="PTHR31576">
    <property type="entry name" value="TATA BOX-BINDING PROTEIN-ASSOCIATED FACTOR RNA POLYMERASE I SUBUNIT B"/>
    <property type="match status" value="1"/>
</dbReference>
<keyword evidence="5" id="KW-0862">Zinc</keyword>
<dbReference type="EMBL" id="CM007390">
    <property type="protein sequence ID" value="ONK56067.1"/>
    <property type="molecule type" value="Genomic_DNA"/>
</dbReference>
<evidence type="ECO:0000256" key="10">
    <source>
        <dbReference type="SAM" id="MobiDB-lite"/>
    </source>
</evidence>
<gene>
    <name evidence="11" type="ORF">A4U43_C10F3800</name>
</gene>
<protein>
    <submittedName>
        <fullName evidence="11">Uncharacterized protein</fullName>
    </submittedName>
</protein>
<evidence type="ECO:0000313" key="11">
    <source>
        <dbReference type="EMBL" id="ONK56067.1"/>
    </source>
</evidence>
<dbReference type="GO" id="GO:0008270">
    <property type="term" value="F:zinc ion binding"/>
    <property type="evidence" value="ECO:0007669"/>
    <property type="project" value="UniProtKB-KW"/>
</dbReference>
<accession>A0A5P1E3I6</accession>
<proteinExistence type="inferred from homology"/>
<evidence type="ECO:0000256" key="7">
    <source>
        <dbReference type="ARBA" id="ARBA00023125"/>
    </source>
</evidence>
<reference evidence="12" key="1">
    <citation type="journal article" date="2017" name="Nat. Commun.">
        <title>The asparagus genome sheds light on the origin and evolution of a young Y chromosome.</title>
        <authorList>
            <person name="Harkess A."/>
            <person name="Zhou J."/>
            <person name="Xu C."/>
            <person name="Bowers J.E."/>
            <person name="Van der Hulst R."/>
            <person name="Ayyampalayam S."/>
            <person name="Mercati F."/>
            <person name="Riccardi P."/>
            <person name="McKain M.R."/>
            <person name="Kakrana A."/>
            <person name="Tang H."/>
            <person name="Ray J."/>
            <person name="Groenendijk J."/>
            <person name="Arikit S."/>
            <person name="Mathioni S.M."/>
            <person name="Nakano M."/>
            <person name="Shan H."/>
            <person name="Telgmann-Rauber A."/>
            <person name="Kanno A."/>
            <person name="Yue Z."/>
            <person name="Chen H."/>
            <person name="Li W."/>
            <person name="Chen Y."/>
            <person name="Xu X."/>
            <person name="Zhang Y."/>
            <person name="Luo S."/>
            <person name="Chen H."/>
            <person name="Gao J."/>
            <person name="Mao Z."/>
            <person name="Pires J.C."/>
            <person name="Luo M."/>
            <person name="Kudrna D."/>
            <person name="Wing R.A."/>
            <person name="Meyers B.C."/>
            <person name="Yi K."/>
            <person name="Kong H."/>
            <person name="Lavrijsen P."/>
            <person name="Sunseri F."/>
            <person name="Falavigna A."/>
            <person name="Ye Y."/>
            <person name="Leebens-Mack J.H."/>
            <person name="Chen G."/>
        </authorList>
    </citation>
    <scope>NUCLEOTIDE SEQUENCE [LARGE SCALE GENOMIC DNA]</scope>
    <source>
        <strain evidence="12">cv. DH0086</strain>
    </source>
</reference>
<dbReference type="OMA" id="HEENNTC"/>
<dbReference type="Proteomes" id="UP000243459">
    <property type="component" value="Chromosome 10"/>
</dbReference>